<dbReference type="SMART" id="SM00387">
    <property type="entry name" value="HATPase_c"/>
    <property type="match status" value="1"/>
</dbReference>
<dbReference type="RefSeq" id="WP_075080394.1">
    <property type="nucleotide sequence ID" value="NZ_BDCO01000002.1"/>
</dbReference>
<evidence type="ECO:0000256" key="1">
    <source>
        <dbReference type="ARBA" id="ARBA00000085"/>
    </source>
</evidence>
<evidence type="ECO:0000259" key="7">
    <source>
        <dbReference type="PROSITE" id="PS50109"/>
    </source>
</evidence>
<name>A0A146GCA1_TERSA</name>
<dbReference type="STRING" id="690879.TSACC_23226"/>
<accession>A0A146GCA1</accession>
<sequence>MTDSHLPDDVFAVAAAKGEIFSESEAERRLRTEAKFRRSEERYRTLFNSIDEGFCVFEMIYDATGQPVDYRFLEVNPAFEKHTGLADAEGRTILEMVPAHEKHWHEIYGRVAETGESIRFEERGEGMGRWFSVYAFRIDEPEQRRVAAIFSDITERKQAEEELAEAHRRKDEFLAMLAHELRSPLAPLVNMLNVLKHSEADVDLVRQATETMERQLGQMVRLVDDLLDVNRVGRDKLVLRKSRVELAPVIEQALEVCCPLAERLSHEIVVQLPAEPVYLLADRARLTQVFSNLLNNACKYTDANGRVSLEVWTEADKVVVKVADTGVGIQPDQLPHIFDMFRQASKSQEHMHGGLGIGLTLVQGLVEMHDGTVEAFSEGLGHGSEFLVRLPLYDESLGESGEEAPEVKAQAIRGRRILVVDDNVDAAESMAILLAMGGNETRTTHDGLAALAAAAEFRPDVVLLDIGLPGMSGLDVARLIRQEPWGENIALIALTGWGQEEDRRNSLEAGCNAHLVKPVEQAELMALLGRV</sequence>
<comment type="catalytic activity">
    <reaction evidence="1">
        <text>ATP + protein L-histidine = ADP + protein N-phospho-L-histidine.</text>
        <dbReference type="EC" id="2.7.13.3"/>
    </reaction>
</comment>
<dbReference type="InterPro" id="IPR011006">
    <property type="entry name" value="CheY-like_superfamily"/>
</dbReference>
<dbReference type="InterPro" id="IPR005467">
    <property type="entry name" value="His_kinase_dom"/>
</dbReference>
<dbReference type="InterPro" id="IPR013656">
    <property type="entry name" value="PAS_4"/>
</dbReference>
<evidence type="ECO:0000256" key="2">
    <source>
        <dbReference type="ARBA" id="ARBA00012438"/>
    </source>
</evidence>
<comment type="caution">
    <text evidence="10">The sequence shown here is derived from an EMBL/GenBank/DDBJ whole genome shotgun (WGS) entry which is preliminary data.</text>
</comment>
<dbReference type="PROSITE" id="PS50109">
    <property type="entry name" value="HIS_KIN"/>
    <property type="match status" value="1"/>
</dbReference>
<keyword evidence="5" id="KW-0418">Kinase</keyword>
<dbReference type="InterPro" id="IPR036097">
    <property type="entry name" value="HisK_dim/P_sf"/>
</dbReference>
<evidence type="ECO:0000256" key="3">
    <source>
        <dbReference type="ARBA" id="ARBA00022553"/>
    </source>
</evidence>
<dbReference type="NCBIfam" id="TIGR00229">
    <property type="entry name" value="sensory_box"/>
    <property type="match status" value="1"/>
</dbReference>
<keyword evidence="3 6" id="KW-0597">Phosphoprotein</keyword>
<dbReference type="SUPFAM" id="SSF55874">
    <property type="entry name" value="ATPase domain of HSP90 chaperone/DNA topoisomerase II/histidine kinase"/>
    <property type="match status" value="1"/>
</dbReference>
<dbReference type="Gene3D" id="3.30.565.10">
    <property type="entry name" value="Histidine kinase-like ATPase, C-terminal domain"/>
    <property type="match status" value="1"/>
</dbReference>
<dbReference type="EMBL" id="BDCO01000002">
    <property type="protein sequence ID" value="GAT34792.1"/>
    <property type="molecule type" value="Genomic_DNA"/>
</dbReference>
<dbReference type="InterPro" id="IPR004358">
    <property type="entry name" value="Sig_transdc_His_kin-like_C"/>
</dbReference>
<evidence type="ECO:0000313" key="10">
    <source>
        <dbReference type="EMBL" id="GAT34792.1"/>
    </source>
</evidence>
<dbReference type="SUPFAM" id="SSF55785">
    <property type="entry name" value="PYP-like sensor domain (PAS domain)"/>
    <property type="match status" value="1"/>
</dbReference>
<evidence type="ECO:0000256" key="6">
    <source>
        <dbReference type="PROSITE-ProRule" id="PRU00169"/>
    </source>
</evidence>
<dbReference type="SMART" id="SM00388">
    <property type="entry name" value="HisKA"/>
    <property type="match status" value="1"/>
</dbReference>
<evidence type="ECO:0000259" key="8">
    <source>
        <dbReference type="PROSITE" id="PS50110"/>
    </source>
</evidence>
<keyword evidence="4" id="KW-0808">Transferase</keyword>
<protein>
    <recommendedName>
        <fullName evidence="2">histidine kinase</fullName>
        <ecNumber evidence="2">2.7.13.3</ecNumber>
    </recommendedName>
</protein>
<dbReference type="SMART" id="SM00448">
    <property type="entry name" value="REC"/>
    <property type="match status" value="1"/>
</dbReference>
<dbReference type="InParanoid" id="A0A146GCA1"/>
<dbReference type="PRINTS" id="PR00344">
    <property type="entry name" value="BCTRLSENSOR"/>
</dbReference>
<dbReference type="Gene3D" id="3.40.50.2300">
    <property type="match status" value="1"/>
</dbReference>
<dbReference type="Pfam" id="PF02518">
    <property type="entry name" value="HATPase_c"/>
    <property type="match status" value="1"/>
</dbReference>
<organism evidence="10 11">
    <name type="scientific">Terrimicrobium sacchariphilum</name>
    <dbReference type="NCBI Taxonomy" id="690879"/>
    <lineage>
        <taxon>Bacteria</taxon>
        <taxon>Pseudomonadati</taxon>
        <taxon>Verrucomicrobiota</taxon>
        <taxon>Terrimicrobiia</taxon>
        <taxon>Terrimicrobiales</taxon>
        <taxon>Terrimicrobiaceae</taxon>
        <taxon>Terrimicrobium</taxon>
    </lineage>
</organism>
<feature type="domain" description="Response regulatory" evidence="8">
    <location>
        <begin position="416"/>
        <end position="531"/>
    </location>
</feature>
<dbReference type="Pfam" id="PF08448">
    <property type="entry name" value="PAS_4"/>
    <property type="match status" value="1"/>
</dbReference>
<dbReference type="FunFam" id="3.30.565.10:FF:000006">
    <property type="entry name" value="Sensor histidine kinase WalK"/>
    <property type="match status" value="1"/>
</dbReference>
<evidence type="ECO:0000256" key="4">
    <source>
        <dbReference type="ARBA" id="ARBA00022679"/>
    </source>
</evidence>
<dbReference type="InterPro" id="IPR036890">
    <property type="entry name" value="HATPase_C_sf"/>
</dbReference>
<dbReference type="PROSITE" id="PS50113">
    <property type="entry name" value="PAC"/>
    <property type="match status" value="1"/>
</dbReference>
<dbReference type="Gene3D" id="1.10.287.130">
    <property type="match status" value="1"/>
</dbReference>
<keyword evidence="11" id="KW-1185">Reference proteome</keyword>
<dbReference type="InterPro" id="IPR001789">
    <property type="entry name" value="Sig_transdc_resp-reg_receiver"/>
</dbReference>
<dbReference type="InterPro" id="IPR003661">
    <property type="entry name" value="HisK_dim/P_dom"/>
</dbReference>
<dbReference type="Pfam" id="PF00072">
    <property type="entry name" value="Response_reg"/>
    <property type="match status" value="1"/>
</dbReference>
<reference evidence="11" key="1">
    <citation type="journal article" date="2017" name="Genome Announc.">
        <title>Draft Genome Sequence of Terrimicrobium sacchariphilum NM-5T, a Facultative Anaerobic Soil Bacterium of the Class Spartobacteria.</title>
        <authorList>
            <person name="Qiu Y.L."/>
            <person name="Tourlousse D.M."/>
            <person name="Matsuura N."/>
            <person name="Ohashi A."/>
            <person name="Sekiguchi Y."/>
        </authorList>
    </citation>
    <scope>NUCLEOTIDE SEQUENCE [LARGE SCALE GENOMIC DNA]</scope>
    <source>
        <strain evidence="11">NM-5</strain>
    </source>
</reference>
<dbReference type="OrthoDB" id="176780at2"/>
<dbReference type="CDD" id="cd17580">
    <property type="entry name" value="REC_2_DhkD-like"/>
    <property type="match status" value="1"/>
</dbReference>
<feature type="domain" description="Histidine kinase" evidence="7">
    <location>
        <begin position="176"/>
        <end position="394"/>
    </location>
</feature>
<gene>
    <name evidence="10" type="ORF">TSACC_23226</name>
</gene>
<dbReference type="AlphaFoldDB" id="A0A146GCA1"/>
<dbReference type="PANTHER" id="PTHR43547:SF2">
    <property type="entry name" value="HYBRID SIGNAL TRANSDUCTION HISTIDINE KINASE C"/>
    <property type="match status" value="1"/>
</dbReference>
<dbReference type="GO" id="GO:0000155">
    <property type="term" value="F:phosphorelay sensor kinase activity"/>
    <property type="evidence" value="ECO:0007669"/>
    <property type="project" value="InterPro"/>
</dbReference>
<feature type="domain" description="PAC" evidence="9">
    <location>
        <begin position="114"/>
        <end position="165"/>
    </location>
</feature>
<dbReference type="CDD" id="cd00082">
    <property type="entry name" value="HisKA"/>
    <property type="match status" value="1"/>
</dbReference>
<evidence type="ECO:0000256" key="5">
    <source>
        <dbReference type="ARBA" id="ARBA00022777"/>
    </source>
</evidence>
<evidence type="ECO:0000259" key="9">
    <source>
        <dbReference type="PROSITE" id="PS50113"/>
    </source>
</evidence>
<dbReference type="PANTHER" id="PTHR43547">
    <property type="entry name" value="TWO-COMPONENT HISTIDINE KINASE"/>
    <property type="match status" value="1"/>
</dbReference>
<dbReference type="PROSITE" id="PS50110">
    <property type="entry name" value="RESPONSE_REGULATORY"/>
    <property type="match status" value="1"/>
</dbReference>
<dbReference type="CDD" id="cd00075">
    <property type="entry name" value="HATPase"/>
    <property type="match status" value="1"/>
</dbReference>
<evidence type="ECO:0000313" key="11">
    <source>
        <dbReference type="Proteomes" id="UP000076023"/>
    </source>
</evidence>
<dbReference type="InterPro" id="IPR000700">
    <property type="entry name" value="PAS-assoc_C"/>
</dbReference>
<proteinExistence type="predicted"/>
<dbReference type="Proteomes" id="UP000076023">
    <property type="component" value="Unassembled WGS sequence"/>
</dbReference>
<dbReference type="InterPro" id="IPR000014">
    <property type="entry name" value="PAS"/>
</dbReference>
<dbReference type="SUPFAM" id="SSF52172">
    <property type="entry name" value="CheY-like"/>
    <property type="match status" value="1"/>
</dbReference>
<dbReference type="Pfam" id="PF00512">
    <property type="entry name" value="HisKA"/>
    <property type="match status" value="1"/>
</dbReference>
<dbReference type="SUPFAM" id="SSF47384">
    <property type="entry name" value="Homodimeric domain of signal transducing histidine kinase"/>
    <property type="match status" value="1"/>
</dbReference>
<dbReference type="Gene3D" id="3.30.450.20">
    <property type="entry name" value="PAS domain"/>
    <property type="match status" value="1"/>
</dbReference>
<dbReference type="InterPro" id="IPR003594">
    <property type="entry name" value="HATPase_dom"/>
</dbReference>
<feature type="modified residue" description="4-aspartylphosphate" evidence="6">
    <location>
        <position position="465"/>
    </location>
</feature>
<dbReference type="EC" id="2.7.13.3" evidence="2"/>
<dbReference type="InterPro" id="IPR035965">
    <property type="entry name" value="PAS-like_dom_sf"/>
</dbReference>